<sequence length="847" mass="89378">MKSRYLQTLSATTVVSGFLIWSNISQAQIKPDSTLQKNTRIRLEENIKIIEGGTRAGGNLFHSMQHFSVPSGITAYFNNPLDIQNIITRITGNSISNIDGLIRTNGISNLFLMNPNGIIFGENARLNIGGSFVATTATNINFADGSQFSTINPTSKQILTVNIPIGLSFSGNNGAINIKNTGHNLKNEDFRFPLNSNRFSNGLQVNLSKNLAFIGGEIVLDGGIISTNTGKIELGSVDTGEVNINLEKNNFIFQYDNVVNFQNIKFLQNSLAYVSSLEGEGNTINIQGKKIQISDGSLVFSQNHGSKQDGKISINATEILTVKGASPFGISGIYTSNFGKTPGENIEINSKQVDIEGAQIAANTFSNFSSGNIVINPTELLRVAGSNPSPGNSNGYGGINTFSYINFGDGGNIRGNTKKITLEKRGNISTISSSFGNAGQVNLTAKNISLKDGSSLGSTTFNMGKGGDVLVNASNFIEIIGRSTSVGPSTINVATFGSGDAGKLEINTSNLFIRDGAAISTNTVSFGNAGQLTINTSESLEISGKNLDSNLASSISSSANILDDSLRIRFSRVPLIPTGDAGELIITTGDLYIQDFAQISVRNDGSGNAGILQIDADSINISKQGGITATTAVGQGGDILLQSKDVRLNNSIISATAGQTGTTGDGGNININTDTLLALENSSITANAFEGRGGNIQINTQGFFLSPDSRVTASSERGVDGTIEINTSFIDFTKAALIPSVVEVPQVINVCAAYSQGESGELVIKPATVPQNPGNLNSLSGWEDKEDYQEKTEELSDKTSQKLVEAQGWKSNPYGTISFTSTPNDVVPYGSSTTPPCVNSSHSQTND</sequence>
<dbReference type="InterPro" id="IPR008638">
    <property type="entry name" value="FhaB/CdiA-like_TPS"/>
</dbReference>
<keyword evidence="4" id="KW-1185">Reference proteome</keyword>
<dbReference type="RefSeq" id="WP_323245214.1">
    <property type="nucleotide sequence ID" value="NZ_JAYGHK010000157.1"/>
</dbReference>
<dbReference type="InterPro" id="IPR012334">
    <property type="entry name" value="Pectin_lyas_fold"/>
</dbReference>
<reference evidence="3 4" key="1">
    <citation type="submission" date="2023-12" db="EMBL/GenBank/DDBJ databases">
        <title>Baltic Sea Cyanobacteria.</title>
        <authorList>
            <person name="Delbaje E."/>
            <person name="Fewer D.P."/>
            <person name="Shishido T.K."/>
        </authorList>
    </citation>
    <scope>NUCLEOTIDE SEQUENCE [LARGE SCALE GENOMIC DNA]</scope>
    <source>
        <strain evidence="3 4">UHCC 0060</strain>
    </source>
</reference>
<evidence type="ECO:0000313" key="4">
    <source>
        <dbReference type="Proteomes" id="UP001303285"/>
    </source>
</evidence>
<dbReference type="Pfam" id="PF05860">
    <property type="entry name" value="TPS"/>
    <property type="match status" value="1"/>
</dbReference>
<evidence type="ECO:0000259" key="2">
    <source>
        <dbReference type="SMART" id="SM00912"/>
    </source>
</evidence>
<gene>
    <name evidence="3" type="ORF">VB695_23195</name>
</gene>
<dbReference type="NCBIfam" id="TIGR01901">
    <property type="entry name" value="adhes_NPXG"/>
    <property type="match status" value="1"/>
</dbReference>
<dbReference type="EMBL" id="JAYGHK010000157">
    <property type="protein sequence ID" value="MEA5610931.1"/>
    <property type="molecule type" value="Genomic_DNA"/>
</dbReference>
<dbReference type="Gene3D" id="2.160.20.10">
    <property type="entry name" value="Single-stranded right-handed beta-helix, Pectin lyase-like"/>
    <property type="match status" value="3"/>
</dbReference>
<evidence type="ECO:0000256" key="1">
    <source>
        <dbReference type="SAM" id="MobiDB-lite"/>
    </source>
</evidence>
<feature type="compositionally biased region" description="Basic and acidic residues" evidence="1">
    <location>
        <begin position="788"/>
        <end position="800"/>
    </location>
</feature>
<dbReference type="SUPFAM" id="SSF51126">
    <property type="entry name" value="Pectin lyase-like"/>
    <property type="match status" value="2"/>
</dbReference>
<dbReference type="SMART" id="SM00912">
    <property type="entry name" value="Haemagg_act"/>
    <property type="match status" value="1"/>
</dbReference>
<accession>A0ABU5UXG6</accession>
<name>A0ABU5UXG6_NODSP</name>
<evidence type="ECO:0000313" key="3">
    <source>
        <dbReference type="EMBL" id="MEA5610931.1"/>
    </source>
</evidence>
<feature type="region of interest" description="Disordered" evidence="1">
    <location>
        <begin position="773"/>
        <end position="847"/>
    </location>
</feature>
<feature type="domain" description="Filamentous haemagglutinin FhaB/tRNA nuclease CdiA-like TPS" evidence="2">
    <location>
        <begin position="45"/>
        <end position="143"/>
    </location>
</feature>
<organism evidence="3 4">
    <name type="scientific">Nodularia spumigena UHCC 0060</name>
    <dbReference type="NCBI Taxonomy" id="3110300"/>
    <lineage>
        <taxon>Bacteria</taxon>
        <taxon>Bacillati</taxon>
        <taxon>Cyanobacteriota</taxon>
        <taxon>Cyanophyceae</taxon>
        <taxon>Nostocales</taxon>
        <taxon>Nodulariaceae</taxon>
        <taxon>Nodularia</taxon>
    </lineage>
</organism>
<proteinExistence type="predicted"/>
<dbReference type="Proteomes" id="UP001303285">
    <property type="component" value="Unassembled WGS sequence"/>
</dbReference>
<dbReference type="InterPro" id="IPR011050">
    <property type="entry name" value="Pectin_lyase_fold/virulence"/>
</dbReference>
<feature type="compositionally biased region" description="Polar residues" evidence="1">
    <location>
        <begin position="809"/>
        <end position="847"/>
    </location>
</feature>
<comment type="caution">
    <text evidence="3">The sequence shown here is derived from an EMBL/GenBank/DDBJ whole genome shotgun (WGS) entry which is preliminary data.</text>
</comment>
<protein>
    <submittedName>
        <fullName evidence="3">Filamentous hemagglutinin N-terminal domain-containing protein</fullName>
    </submittedName>
</protein>